<dbReference type="AlphaFoldDB" id="A0A9X9Q1B9"/>
<reference evidence="1 2" key="1">
    <citation type="submission" date="2018-10" db="EMBL/GenBank/DDBJ databases">
        <authorList>
            <person name="Ekblom R."/>
            <person name="Jareborg N."/>
        </authorList>
    </citation>
    <scope>NUCLEOTIDE SEQUENCE [LARGE SCALE GENOMIC DNA]</scope>
    <source>
        <tissue evidence="1">Muscle</tissue>
    </source>
</reference>
<name>A0A9X9Q1B9_GULGU</name>
<dbReference type="Proteomes" id="UP000269945">
    <property type="component" value="Unassembled WGS sequence"/>
</dbReference>
<comment type="caution">
    <text evidence="1">The sequence shown here is derived from an EMBL/GenBank/DDBJ whole genome shotgun (WGS) entry which is preliminary data.</text>
</comment>
<proteinExistence type="predicted"/>
<protein>
    <submittedName>
        <fullName evidence="1">Uncharacterized protein</fullName>
    </submittedName>
</protein>
<keyword evidence="2" id="KW-1185">Reference proteome</keyword>
<evidence type="ECO:0000313" key="2">
    <source>
        <dbReference type="Proteomes" id="UP000269945"/>
    </source>
</evidence>
<sequence>MISSQVILRFFEKNSFLYNHSLEFPLLYYKYFKKNAEKLHVLLDIPDLGLVFRTSQRECANISIQPKSFLGPHLPPLQGLGQVYTSHCIKFRVLYYIFIHISDAGFYFFACKPTVWGSPNYRGARLQVFSGHPSISLASQPP</sequence>
<organism evidence="1 2">
    <name type="scientific">Gulo gulo</name>
    <name type="common">Wolverine</name>
    <name type="synonym">Gluton</name>
    <dbReference type="NCBI Taxonomy" id="48420"/>
    <lineage>
        <taxon>Eukaryota</taxon>
        <taxon>Metazoa</taxon>
        <taxon>Chordata</taxon>
        <taxon>Craniata</taxon>
        <taxon>Vertebrata</taxon>
        <taxon>Euteleostomi</taxon>
        <taxon>Mammalia</taxon>
        <taxon>Eutheria</taxon>
        <taxon>Laurasiatheria</taxon>
        <taxon>Carnivora</taxon>
        <taxon>Caniformia</taxon>
        <taxon>Musteloidea</taxon>
        <taxon>Mustelidae</taxon>
        <taxon>Guloninae</taxon>
        <taxon>Gulo</taxon>
    </lineage>
</organism>
<accession>A0A9X9Q1B9</accession>
<gene>
    <name evidence="1" type="ORF">BN2614_LOCUS2</name>
</gene>
<dbReference type="EMBL" id="CYRY02018058">
    <property type="protein sequence ID" value="VCW96189.1"/>
    <property type="molecule type" value="Genomic_DNA"/>
</dbReference>
<evidence type="ECO:0000313" key="1">
    <source>
        <dbReference type="EMBL" id="VCW96189.1"/>
    </source>
</evidence>